<dbReference type="PANTHER" id="PTHR11232">
    <property type="entry name" value="PHOSPHOTYROSINE INTERACTION DOMAIN-CONTAINING FAMILY MEMBER"/>
    <property type="match status" value="1"/>
</dbReference>
<dbReference type="InterPro" id="IPR011993">
    <property type="entry name" value="PH-like_dom_sf"/>
</dbReference>
<accession>A0AAD7ZL13</accession>
<keyword evidence="3" id="KW-1185">Reference proteome</keyword>
<feature type="domain" description="PID" evidence="1">
    <location>
        <begin position="20"/>
        <end position="145"/>
    </location>
</feature>
<organism evidence="2 3">
    <name type="scientific">Diploptera punctata</name>
    <name type="common">Pacific beetle cockroach</name>
    <dbReference type="NCBI Taxonomy" id="6984"/>
    <lineage>
        <taxon>Eukaryota</taxon>
        <taxon>Metazoa</taxon>
        <taxon>Ecdysozoa</taxon>
        <taxon>Arthropoda</taxon>
        <taxon>Hexapoda</taxon>
        <taxon>Insecta</taxon>
        <taxon>Pterygota</taxon>
        <taxon>Neoptera</taxon>
        <taxon>Polyneoptera</taxon>
        <taxon>Dictyoptera</taxon>
        <taxon>Blattodea</taxon>
        <taxon>Blaberoidea</taxon>
        <taxon>Blaberidae</taxon>
        <taxon>Diplopterinae</taxon>
        <taxon>Diploptera</taxon>
    </lineage>
</organism>
<dbReference type="CDD" id="cd13159">
    <property type="entry name" value="PTB_LDLRAP-mammal-like"/>
    <property type="match status" value="1"/>
</dbReference>
<protein>
    <recommendedName>
        <fullName evidence="1">PID domain-containing protein</fullName>
    </recommendedName>
</protein>
<reference evidence="2" key="2">
    <citation type="submission" date="2023-05" db="EMBL/GenBank/DDBJ databases">
        <authorList>
            <person name="Fouks B."/>
        </authorList>
    </citation>
    <scope>NUCLEOTIDE SEQUENCE</scope>
    <source>
        <strain evidence="2">Stay&amp;Tobe</strain>
        <tissue evidence="2">Testes</tissue>
    </source>
</reference>
<dbReference type="Proteomes" id="UP001233999">
    <property type="component" value="Unassembled WGS sequence"/>
</dbReference>
<dbReference type="Gene3D" id="2.30.29.30">
    <property type="entry name" value="Pleckstrin-homology domain (PH domain)/Phosphotyrosine-binding domain (PTB)"/>
    <property type="match status" value="1"/>
</dbReference>
<evidence type="ECO:0000313" key="2">
    <source>
        <dbReference type="EMBL" id="KAJ9581813.1"/>
    </source>
</evidence>
<dbReference type="InterPro" id="IPR051133">
    <property type="entry name" value="Adapter_Engulfment-Domain"/>
</dbReference>
<evidence type="ECO:0000313" key="3">
    <source>
        <dbReference type="Proteomes" id="UP001233999"/>
    </source>
</evidence>
<comment type="caution">
    <text evidence="2">The sequence shown here is derived from an EMBL/GenBank/DDBJ whole genome shotgun (WGS) entry which is preliminary data.</text>
</comment>
<dbReference type="SMART" id="SM00462">
    <property type="entry name" value="PTB"/>
    <property type="match status" value="1"/>
</dbReference>
<proteinExistence type="predicted"/>
<dbReference type="EMBL" id="JASPKZ010007842">
    <property type="protein sequence ID" value="KAJ9581813.1"/>
    <property type="molecule type" value="Genomic_DNA"/>
</dbReference>
<dbReference type="PROSITE" id="PS01179">
    <property type="entry name" value="PID"/>
    <property type="match status" value="1"/>
</dbReference>
<sequence>LCEEWALANSKDGDPDLPNDGVTFMVKYLGSTLVETPSNEEATAEAIKTIITMAKASGKKLQRVAISVNLHGIKVVDMATDDTHLEVSIYRISYCSADATHDHVFAFIATNSNETMECHAFLCPKRKMAQAVTLTVAQSFNTAYELWQLSQENTHLGPPEILPCNETKKITGFHNKMKESSSNIENISESKTLLIDLSSESESFPDNGNSWVCFDDERSENVNTNFNRITNQSQKQSPVVSSPQHHLHILKSSSNSNVWGDNNSGSLLWS</sequence>
<gene>
    <name evidence="2" type="ORF">L9F63_003882</name>
</gene>
<dbReference type="PANTHER" id="PTHR11232:SF74">
    <property type="entry name" value="PTB DOMAIN-CONTAINING ADAPTER PROTEIN CED-6-LIKE PROTEIN"/>
    <property type="match status" value="1"/>
</dbReference>
<dbReference type="Pfam" id="PF00640">
    <property type="entry name" value="PID"/>
    <property type="match status" value="1"/>
</dbReference>
<name>A0AAD7ZL13_DIPPU</name>
<dbReference type="SUPFAM" id="SSF50729">
    <property type="entry name" value="PH domain-like"/>
    <property type="match status" value="1"/>
</dbReference>
<dbReference type="AlphaFoldDB" id="A0AAD7ZL13"/>
<reference evidence="2" key="1">
    <citation type="journal article" date="2023" name="IScience">
        <title>Live-bearing cockroach genome reveals convergent evolutionary mechanisms linked to viviparity in insects and beyond.</title>
        <authorList>
            <person name="Fouks B."/>
            <person name="Harrison M.C."/>
            <person name="Mikhailova A.A."/>
            <person name="Marchal E."/>
            <person name="English S."/>
            <person name="Carruthers M."/>
            <person name="Jennings E.C."/>
            <person name="Chiamaka E.L."/>
            <person name="Frigard R.A."/>
            <person name="Pippel M."/>
            <person name="Attardo G.M."/>
            <person name="Benoit J.B."/>
            <person name="Bornberg-Bauer E."/>
            <person name="Tobe S.S."/>
        </authorList>
    </citation>
    <scope>NUCLEOTIDE SEQUENCE</scope>
    <source>
        <strain evidence="2">Stay&amp;Tobe</strain>
    </source>
</reference>
<feature type="non-terminal residue" evidence="2">
    <location>
        <position position="1"/>
    </location>
</feature>
<dbReference type="InterPro" id="IPR006020">
    <property type="entry name" value="PTB/PI_dom"/>
</dbReference>
<evidence type="ECO:0000259" key="1">
    <source>
        <dbReference type="PROSITE" id="PS01179"/>
    </source>
</evidence>